<comment type="caution">
    <text evidence="1">The sequence shown here is derived from an EMBL/GenBank/DDBJ whole genome shotgun (WGS) entry which is preliminary data.</text>
</comment>
<reference evidence="1 2" key="1">
    <citation type="submission" date="2019-09" db="EMBL/GenBank/DDBJ databases">
        <title>Paraburkholderia podalyriae sp. nov., A South African Podalyria-associated rhizobium.</title>
        <authorList>
            <person name="Mavima L."/>
            <person name="Beukes C.W."/>
            <person name="Palmer M."/>
            <person name="De Meyer S.E."/>
            <person name="James E.K."/>
            <person name="Maluk M."/>
            <person name="Avontuur J.R."/>
            <person name="Chan W.Y."/>
            <person name="Venter S.N."/>
            <person name="Steenkamp E.T."/>
        </authorList>
    </citation>
    <scope>NUCLEOTIDE SEQUENCE [LARGE SCALE GENOMIC DNA]</scope>
    <source>
        <strain evidence="1 2">WC7.3b</strain>
    </source>
</reference>
<dbReference type="Proteomes" id="UP000736373">
    <property type="component" value="Unassembled WGS sequence"/>
</dbReference>
<proteinExistence type="predicted"/>
<gene>
    <name evidence="1" type="ORF">F6X42_20895</name>
</gene>
<evidence type="ECO:0000313" key="2">
    <source>
        <dbReference type="Proteomes" id="UP000736373"/>
    </source>
</evidence>
<organism evidence="1 2">
    <name type="scientific">Paraburkholderia podalyriae</name>
    <dbReference type="NCBI Taxonomy" id="1938811"/>
    <lineage>
        <taxon>Bacteria</taxon>
        <taxon>Pseudomonadati</taxon>
        <taxon>Pseudomonadota</taxon>
        <taxon>Betaproteobacteria</taxon>
        <taxon>Burkholderiales</taxon>
        <taxon>Burkholderiaceae</taxon>
        <taxon>Paraburkholderia</taxon>
    </lineage>
</organism>
<keyword evidence="2" id="KW-1185">Reference proteome</keyword>
<accession>A0ABR7PRR9</accession>
<sequence length="170" mass="19387">MVFFVGECAFVHAADNRTLPNFSDYSVDVYHGTLKIPNYYKKVDGEWRDDWGKMVSPIGINFAGKYYIGTHSCGGGCRYYTLSNLVSGSESNALDMFSNDERRSQKTSDGRNYVTSLVSQPNSKMLVAQYHIDRSAISEEECRERIFYLSDDGKEVRPITKTVNFCDERH</sequence>
<dbReference type="EMBL" id="VZQQ01000016">
    <property type="protein sequence ID" value="MBC8748954.1"/>
    <property type="molecule type" value="Genomic_DNA"/>
</dbReference>
<evidence type="ECO:0000313" key="1">
    <source>
        <dbReference type="EMBL" id="MBC8748954.1"/>
    </source>
</evidence>
<name>A0ABR7PRR9_9BURK</name>
<protein>
    <submittedName>
        <fullName evidence="1">Uncharacterized protein</fullName>
    </submittedName>
</protein>